<dbReference type="Proteomes" id="UP001301869">
    <property type="component" value="Chromosome"/>
</dbReference>
<feature type="region of interest" description="Disordered" evidence="2">
    <location>
        <begin position="891"/>
        <end position="910"/>
    </location>
</feature>
<evidence type="ECO:0000256" key="1">
    <source>
        <dbReference type="SAM" id="Coils"/>
    </source>
</evidence>
<evidence type="ECO:0000313" key="4">
    <source>
        <dbReference type="EMBL" id="WNK20957.1"/>
    </source>
</evidence>
<accession>A0ABY9Z1F6</accession>
<dbReference type="InterPro" id="IPR027417">
    <property type="entry name" value="P-loop_NTPase"/>
</dbReference>
<dbReference type="EMBL" id="CP119391">
    <property type="protein sequence ID" value="WNK20957.1"/>
    <property type="molecule type" value="Genomic_DNA"/>
</dbReference>
<dbReference type="PANTHER" id="PTHR41259:SF1">
    <property type="entry name" value="DOUBLE-STRAND BREAK REPAIR RAD50 ATPASE, PUTATIVE-RELATED"/>
    <property type="match status" value="1"/>
</dbReference>
<dbReference type="Pfam" id="PF13476">
    <property type="entry name" value="AAA_23"/>
    <property type="match status" value="1"/>
</dbReference>
<dbReference type="SUPFAM" id="SSF52540">
    <property type="entry name" value="P-loop containing nucleoside triphosphate hydrolases"/>
    <property type="match status" value="1"/>
</dbReference>
<feature type="compositionally biased region" description="Low complexity" evidence="2">
    <location>
        <begin position="350"/>
        <end position="363"/>
    </location>
</feature>
<dbReference type="InterPro" id="IPR038729">
    <property type="entry name" value="Rad50/SbcC_AAA"/>
</dbReference>
<dbReference type="RefSeq" id="WP_311884845.1">
    <property type="nucleotide sequence ID" value="NZ_CP119391.1"/>
</dbReference>
<dbReference type="Gene3D" id="3.40.50.300">
    <property type="entry name" value="P-loop containing nucleotide triphosphate hydrolases"/>
    <property type="match status" value="2"/>
</dbReference>
<keyword evidence="5" id="KW-1185">Reference proteome</keyword>
<name>A0ABY9Z1F6_9GAMM</name>
<sequence>MKLTRLYINQFQQFRTPLDVTGLEAGLNLFVGPNESGKSTLVRAIRAAFFERHKTGSVTELQPWGDSSAGPEIQLEFDWQGSRWTLNKRFLQSKRCDLQGGGEHYRGDEADDRLAELLGYEFPGRGASKAEHWGIPGLLWVEQGAVQEMREPVGHAGEHLQAALSRNLSEALGDVASTGGDALIARVEQERGKLLTATGRSTGELKQAEQESARLAAEQDRLDSQVDEYRELVDRLGELQRQQREIDAARPWEAQQARAEKARQALDAVQAQQQRQAQERSELDACRRSQQLYRQQLQDMEDQARQLARREEEKARAQQQREQHRANDGGIRQRLEDAKADYARAEEALASARQHARRQALQAEQERLREQSSRLGATLADARRLRDTLQQLSEQHQAIRIDDEALRQLQRTEDEREKLGIQQQALATRLAYRLEDGQQLMLGDQPLSGEGEKELLAAAELRIPGVGTLTVTPGGSDVAELSRRQQRHAADRDALLHELGAASLADAGARARKADELNRRMERERAELKGLAPQGLDALESEQRLAEQRQKQLADELTQLSDAPRAAAPLDEAQAQAALANAGEQLKAAEHAEQAHRQALGLAQQALATAEAEWQSLHDELNAPDRQQRQQQARDALTDLHAQDERLQASLERRQSEIEAANPELLEQDLERFTRAAEAQLQQARGREREVHDLQIRLDTQGAQGLDEQRDDARRQQQQIQRRRDELSRRAEALDLLLTRLKQQRQTVTRRLQAPLQKHLGRYLKLLFPGAELTVDEDLKPEALIRDGTGGEERGSLEALSFGAREQMGLITRLAYADLLKEAGRPTLIILDDALVHCDRARREQMKRILFDAARRHQVLLFTCHPENWQDLGVAPREMQALKTAGSTADMLAPQAGGDAPRPGVTARHE</sequence>
<gene>
    <name evidence="4" type="ORF">P1P91_04580</name>
</gene>
<evidence type="ECO:0000256" key="2">
    <source>
        <dbReference type="SAM" id="MobiDB-lite"/>
    </source>
</evidence>
<protein>
    <submittedName>
        <fullName evidence="4">AAA family ATPase</fullName>
    </submittedName>
</protein>
<keyword evidence="1" id="KW-0175">Coiled coil</keyword>
<proteinExistence type="predicted"/>
<dbReference type="PANTHER" id="PTHR41259">
    <property type="entry name" value="DOUBLE-STRAND BREAK REPAIR RAD50 ATPASE, PUTATIVE-RELATED"/>
    <property type="match status" value="1"/>
</dbReference>
<organism evidence="4 5">
    <name type="scientific">Halomonas piscis</name>
    <dbReference type="NCBI Taxonomy" id="3031727"/>
    <lineage>
        <taxon>Bacteria</taxon>
        <taxon>Pseudomonadati</taxon>
        <taxon>Pseudomonadota</taxon>
        <taxon>Gammaproteobacteria</taxon>
        <taxon>Oceanospirillales</taxon>
        <taxon>Halomonadaceae</taxon>
        <taxon>Halomonas</taxon>
    </lineage>
</organism>
<evidence type="ECO:0000259" key="3">
    <source>
        <dbReference type="Pfam" id="PF13476"/>
    </source>
</evidence>
<feature type="domain" description="Rad50/SbcC-type AAA" evidence="3">
    <location>
        <begin position="5"/>
        <end position="55"/>
    </location>
</feature>
<feature type="region of interest" description="Disordered" evidence="2">
    <location>
        <begin position="306"/>
        <end position="333"/>
    </location>
</feature>
<feature type="region of interest" description="Disordered" evidence="2">
    <location>
        <begin position="350"/>
        <end position="374"/>
    </location>
</feature>
<reference evidence="4 5" key="1">
    <citation type="submission" date="2023-03" db="EMBL/GenBank/DDBJ databases">
        <title>Halomonas sp. nov., isolated from Korean tranditional fermented seafood 'Jeotgal'.</title>
        <authorList>
            <person name="Kim B."/>
            <person name="Shin N.-R."/>
        </authorList>
    </citation>
    <scope>NUCLEOTIDE SEQUENCE [LARGE SCALE GENOMIC DNA]</scope>
    <source>
        <strain evidence="4 5">SG2L-4</strain>
    </source>
</reference>
<feature type="coiled-coil region" evidence="1">
    <location>
        <begin position="504"/>
        <end position="592"/>
    </location>
</feature>
<feature type="region of interest" description="Disordered" evidence="2">
    <location>
        <begin position="700"/>
        <end position="725"/>
    </location>
</feature>
<evidence type="ECO:0000313" key="5">
    <source>
        <dbReference type="Proteomes" id="UP001301869"/>
    </source>
</evidence>